<feature type="transmembrane region" description="Helical" evidence="10">
    <location>
        <begin position="89"/>
        <end position="108"/>
    </location>
</feature>
<dbReference type="GO" id="GO:0016020">
    <property type="term" value="C:membrane"/>
    <property type="evidence" value="ECO:0007669"/>
    <property type="project" value="UniProtKB-SubCell"/>
</dbReference>
<keyword evidence="5 10" id="KW-0812">Transmembrane</keyword>
<gene>
    <name evidence="14" type="ORF">WJX72_004427</name>
</gene>
<accession>A0AAW1QQ87</accession>
<evidence type="ECO:0000313" key="14">
    <source>
        <dbReference type="EMBL" id="KAK9823651.1"/>
    </source>
</evidence>
<keyword evidence="4 10" id="KW-0633">Potassium transport</keyword>
<feature type="compositionally biased region" description="Low complexity" evidence="11">
    <location>
        <begin position="885"/>
        <end position="910"/>
    </location>
</feature>
<comment type="function">
    <text evidence="10">Potassium transporter.</text>
</comment>
<evidence type="ECO:0000256" key="10">
    <source>
        <dbReference type="RuleBase" id="RU321113"/>
    </source>
</evidence>
<evidence type="ECO:0000256" key="8">
    <source>
        <dbReference type="ARBA" id="ARBA00023065"/>
    </source>
</evidence>
<dbReference type="InterPro" id="IPR053952">
    <property type="entry name" value="K_trans_C"/>
</dbReference>
<evidence type="ECO:0000256" key="5">
    <source>
        <dbReference type="ARBA" id="ARBA00022692"/>
    </source>
</evidence>
<sequence length="1025" mass="111314">MAGTPKFLRASLSRSRAKVQRVLGRVTTGRWEQDADLPQTHGLQPSDKGYKRAVLLLAYQAVGVVYGDLGTSPLYTFASVFTSVEPTEANIIGALSLVIYTFTMIVVIKYAMIVLWADDYGQGGTFALYSVLKRYFEGLKDEKDKSAVAAADLKLAKYSRAPSRSASPHLWSLSTRSLRRRPSAKSSQPGGAAGLGPRGHRSMMPLGLNKAGAVANDGLVSGRLSMDGISHGHRATVGTLDTPRVSPKDSPLLFAETPRAQEAGKAELRSWRDWVGSRRSLQLIVRIMVVIGVGAIMGDGVLTPAISVVSAIEGLQVGIPSISRGVIVGVSIAIIAALFLIQRFGTRVIGFAFSPIVVLWLCFNAIIGIYNIAKYNPGVFRAFGPNYWFAYFLRNGAGGWRSLGGVLLCITGSEALFADMGHFSRPAIQLSTLVLVWPSLLLTYLGQAAYLIKHPQDAPLAYFRALPGWTFWPMLVIATLAAIVASQALIAAVFSIVFQAIAQGFFPRFHVVHTSRTIYGQVYIPFINYLLMLLTLIVVGTFRTSEHIGRAYGLAVIVDMLFTTHFLTLVMLFVWRSNAAGVLAFYLIYVAIEGTYLSASVEKIPKGGWFSIMMAAIYASIMLLWFWGSTNKSHYFKKKVVDLERLLGLCPGPAGPDASMQDPEAKLCLVQGNGARVHRFPGVVCVYSEYIYGVPPVLTAQLVKFPAVHEVAIFLTNRFVPVPDVDNNERLLVEQLGVSGFYHCIARYGYMQSVDQGPEFVTFVLDNVLNLLYATLQQSLISNPALLHRLSVDDLGSVLRPLPEATPSFAIEENGIDPDTVVSVNATTSAEDSASGSQAQEGPSAHSTANAAVGIDGVYPARETQGNTEAPGAAPSATSARSMRSMHSAHSVGSSRSMRSMRAPSVRRSAGPQPMTNIAAAVRTFLDEVVVKLDGCGPLPAPFRPIQLLAKEILVVKHAQASAAASAVYMLGRTHARLRPDSNWLRRYLLEFPYQLLVNNLEMDASRTFGIPDERIHEIGMLYCV</sequence>
<feature type="transmembrane region" description="Helical" evidence="10">
    <location>
        <begin position="472"/>
        <end position="501"/>
    </location>
</feature>
<comment type="caution">
    <text evidence="14">The sequence shown here is derived from an EMBL/GenBank/DDBJ whole genome shotgun (WGS) entry which is preliminary data.</text>
</comment>
<evidence type="ECO:0000259" key="12">
    <source>
        <dbReference type="Pfam" id="PF02705"/>
    </source>
</evidence>
<feature type="region of interest" description="Disordered" evidence="11">
    <location>
        <begin position="828"/>
        <end position="848"/>
    </location>
</feature>
<dbReference type="GO" id="GO:0015079">
    <property type="term" value="F:potassium ion transmembrane transporter activity"/>
    <property type="evidence" value="ECO:0007669"/>
    <property type="project" value="UniProtKB-UniRule"/>
</dbReference>
<feature type="transmembrane region" description="Helical" evidence="10">
    <location>
        <begin position="53"/>
        <end position="69"/>
    </location>
</feature>
<feature type="domain" description="K+ potassium transporter integral membrane" evidence="12">
    <location>
        <begin position="57"/>
        <end position="647"/>
    </location>
</feature>
<keyword evidence="3" id="KW-0813">Transport</keyword>
<evidence type="ECO:0000256" key="11">
    <source>
        <dbReference type="SAM" id="MobiDB-lite"/>
    </source>
</evidence>
<dbReference type="Pfam" id="PF22776">
    <property type="entry name" value="K_trans_C"/>
    <property type="match status" value="1"/>
</dbReference>
<organism evidence="14 15">
    <name type="scientific">[Myrmecia] bisecta</name>
    <dbReference type="NCBI Taxonomy" id="41462"/>
    <lineage>
        <taxon>Eukaryota</taxon>
        <taxon>Viridiplantae</taxon>
        <taxon>Chlorophyta</taxon>
        <taxon>core chlorophytes</taxon>
        <taxon>Trebouxiophyceae</taxon>
        <taxon>Trebouxiales</taxon>
        <taxon>Trebouxiaceae</taxon>
        <taxon>Myrmecia</taxon>
    </lineage>
</organism>
<dbReference type="Pfam" id="PF02705">
    <property type="entry name" value="K_trans"/>
    <property type="match status" value="1"/>
</dbReference>
<dbReference type="EMBL" id="JALJOR010000002">
    <property type="protein sequence ID" value="KAK9823651.1"/>
    <property type="molecule type" value="Genomic_DNA"/>
</dbReference>
<dbReference type="InterPro" id="IPR003855">
    <property type="entry name" value="K+_transporter"/>
</dbReference>
<name>A0AAW1QQ87_9CHLO</name>
<dbReference type="PANTHER" id="PTHR30540">
    <property type="entry name" value="OSMOTIC STRESS POTASSIUM TRANSPORTER"/>
    <property type="match status" value="1"/>
</dbReference>
<dbReference type="NCBIfam" id="TIGR00794">
    <property type="entry name" value="kup"/>
    <property type="match status" value="1"/>
</dbReference>
<evidence type="ECO:0000256" key="9">
    <source>
        <dbReference type="ARBA" id="ARBA00023136"/>
    </source>
</evidence>
<feature type="region of interest" description="Disordered" evidence="11">
    <location>
        <begin position="175"/>
        <end position="199"/>
    </location>
</feature>
<evidence type="ECO:0000256" key="6">
    <source>
        <dbReference type="ARBA" id="ARBA00022958"/>
    </source>
</evidence>
<keyword evidence="15" id="KW-1185">Reference proteome</keyword>
<feature type="transmembrane region" description="Helical" evidence="10">
    <location>
        <begin position="348"/>
        <end position="373"/>
    </location>
</feature>
<dbReference type="AlphaFoldDB" id="A0AAW1QQ87"/>
<dbReference type="PANTHER" id="PTHR30540:SF83">
    <property type="entry name" value="K+ POTASSIUM TRANSPORTER"/>
    <property type="match status" value="1"/>
</dbReference>
<evidence type="ECO:0000259" key="13">
    <source>
        <dbReference type="Pfam" id="PF22776"/>
    </source>
</evidence>
<evidence type="ECO:0000256" key="4">
    <source>
        <dbReference type="ARBA" id="ARBA00022538"/>
    </source>
</evidence>
<dbReference type="Proteomes" id="UP001489004">
    <property type="component" value="Unassembled WGS sequence"/>
</dbReference>
<feature type="transmembrane region" description="Helical" evidence="10">
    <location>
        <begin position="554"/>
        <end position="575"/>
    </location>
</feature>
<comment type="subcellular location">
    <subcellularLocation>
        <location evidence="1 10">Membrane</location>
        <topology evidence="1 10">Multi-pass membrane protein</topology>
    </subcellularLocation>
</comment>
<feature type="transmembrane region" description="Helical" evidence="10">
    <location>
        <begin position="398"/>
        <end position="418"/>
    </location>
</feature>
<feature type="domain" description="K+ potassium transporter C-terminal" evidence="13">
    <location>
        <begin position="681"/>
        <end position="770"/>
    </location>
</feature>
<feature type="region of interest" description="Disordered" evidence="11">
    <location>
        <begin position="862"/>
        <end position="912"/>
    </location>
</feature>
<keyword evidence="7 10" id="KW-1133">Transmembrane helix</keyword>
<feature type="transmembrane region" description="Helical" evidence="10">
    <location>
        <begin position="322"/>
        <end position="341"/>
    </location>
</feature>
<keyword evidence="9 10" id="KW-0472">Membrane</keyword>
<feature type="transmembrane region" description="Helical" evidence="10">
    <location>
        <begin position="607"/>
        <end position="628"/>
    </location>
</feature>
<feature type="transmembrane region" description="Helical" evidence="10">
    <location>
        <begin position="522"/>
        <end position="542"/>
    </location>
</feature>
<evidence type="ECO:0000256" key="1">
    <source>
        <dbReference type="ARBA" id="ARBA00004141"/>
    </source>
</evidence>
<evidence type="ECO:0000256" key="2">
    <source>
        <dbReference type="ARBA" id="ARBA00008440"/>
    </source>
</evidence>
<evidence type="ECO:0000313" key="15">
    <source>
        <dbReference type="Proteomes" id="UP001489004"/>
    </source>
</evidence>
<protein>
    <recommendedName>
        <fullName evidence="10">Potassium transporter</fullName>
    </recommendedName>
</protein>
<feature type="transmembrane region" description="Helical" evidence="10">
    <location>
        <begin position="283"/>
        <end position="302"/>
    </location>
</feature>
<proteinExistence type="inferred from homology"/>
<feature type="transmembrane region" description="Helical" evidence="10">
    <location>
        <begin position="582"/>
        <end position="601"/>
    </location>
</feature>
<keyword evidence="8 10" id="KW-0406">Ion transport</keyword>
<evidence type="ECO:0000256" key="3">
    <source>
        <dbReference type="ARBA" id="ARBA00022448"/>
    </source>
</evidence>
<reference evidence="14 15" key="1">
    <citation type="journal article" date="2024" name="Nat. Commun.">
        <title>Phylogenomics reveals the evolutionary origins of lichenization in chlorophyte algae.</title>
        <authorList>
            <person name="Puginier C."/>
            <person name="Libourel C."/>
            <person name="Otte J."/>
            <person name="Skaloud P."/>
            <person name="Haon M."/>
            <person name="Grisel S."/>
            <person name="Petersen M."/>
            <person name="Berrin J.G."/>
            <person name="Delaux P.M."/>
            <person name="Dal Grande F."/>
            <person name="Keller J."/>
        </authorList>
    </citation>
    <scope>NUCLEOTIDE SEQUENCE [LARGE SCALE GENOMIC DNA]</scope>
    <source>
        <strain evidence="14 15">SAG 2043</strain>
    </source>
</reference>
<feature type="transmembrane region" description="Helical" evidence="10">
    <location>
        <begin position="430"/>
        <end position="452"/>
    </location>
</feature>
<dbReference type="InterPro" id="IPR053951">
    <property type="entry name" value="K_trans_N"/>
</dbReference>
<evidence type="ECO:0000256" key="7">
    <source>
        <dbReference type="ARBA" id="ARBA00022989"/>
    </source>
</evidence>
<keyword evidence="6 10" id="KW-0630">Potassium</keyword>
<comment type="similarity">
    <text evidence="2 10">Belongs to the HAK/KUP transporter (TC 2.A.72.3) family.</text>
</comment>